<keyword evidence="12" id="KW-1185">Reference proteome</keyword>
<dbReference type="InterPro" id="IPR001499">
    <property type="entry name" value="GPCR_STE3"/>
</dbReference>
<feature type="transmembrane region" description="Helical" evidence="10">
    <location>
        <begin position="69"/>
        <end position="88"/>
    </location>
</feature>
<evidence type="ECO:0000256" key="4">
    <source>
        <dbReference type="ARBA" id="ARBA00022692"/>
    </source>
</evidence>
<dbReference type="AlphaFoldDB" id="A0A5M3MAL5"/>
<dbReference type="Pfam" id="PF02076">
    <property type="entry name" value="STE3"/>
    <property type="match status" value="1"/>
</dbReference>
<name>A0A5M3MAL5_CONPW</name>
<accession>A0A5M3MAL5</accession>
<keyword evidence="8 11" id="KW-0675">Receptor</keyword>
<feature type="transmembrane region" description="Helical" evidence="10">
    <location>
        <begin position="37"/>
        <end position="57"/>
    </location>
</feature>
<keyword evidence="7 10" id="KW-0472">Membrane</keyword>
<dbReference type="GeneID" id="19200297"/>
<dbReference type="PRINTS" id="PR00899">
    <property type="entry name" value="GPCRSTE3"/>
</dbReference>
<sequence>MGASNIIFSIFSLLGFVLIAPQALCRYESWNTGSVLYIGWTSVMCITLGINAIIWNGNYTDWSPIWCDISSRIIIAGLVGIPASTLCINRRLYQILSLQYRRRPALNVVCDLCIGLGLPALVIVLYYTVQEYRYLLVEDIGCWYATVDWTLVVPLNILWAPMTTIASLSYSCLAIREARFRKAELEFVLSSESRSLCSRRLTRLILLSIIQDVYQLLLTIICFLSAIPQFDHTPWPGWDAAHENVTQVYTYNASAWQELCWDAVALYSAQWLWVFHAFAFVILVGSAREAYRSYALPFTVALRRLGLAPPERPPVTPTIAITMDKFPKGQKMYVWCTFLF</sequence>
<dbReference type="PANTHER" id="PTHR28097:SF1">
    <property type="entry name" value="PHEROMONE A FACTOR RECEPTOR"/>
    <property type="match status" value="1"/>
</dbReference>
<dbReference type="Proteomes" id="UP000053558">
    <property type="component" value="Unassembled WGS sequence"/>
</dbReference>
<dbReference type="KEGG" id="cput:CONPUDRAFT_130887"/>
<dbReference type="RefSeq" id="XP_007773559.1">
    <property type="nucleotide sequence ID" value="XM_007775369.1"/>
</dbReference>
<comment type="caution">
    <text evidence="11">The sequence shown here is derived from an EMBL/GenBank/DDBJ whole genome shotgun (WGS) entry which is preliminary data.</text>
</comment>
<evidence type="ECO:0000256" key="2">
    <source>
        <dbReference type="ARBA" id="ARBA00011085"/>
    </source>
</evidence>
<dbReference type="GO" id="GO:0004932">
    <property type="term" value="F:mating-type factor pheromone receptor activity"/>
    <property type="evidence" value="ECO:0007669"/>
    <property type="project" value="InterPro"/>
</dbReference>
<comment type="similarity">
    <text evidence="2">Belongs to the G-protein coupled receptor 4 family.</text>
</comment>
<keyword evidence="5 10" id="KW-1133">Transmembrane helix</keyword>
<organism evidence="11 12">
    <name type="scientific">Coniophora puteana (strain RWD-64-598)</name>
    <name type="common">Brown rot fungus</name>
    <dbReference type="NCBI Taxonomy" id="741705"/>
    <lineage>
        <taxon>Eukaryota</taxon>
        <taxon>Fungi</taxon>
        <taxon>Dikarya</taxon>
        <taxon>Basidiomycota</taxon>
        <taxon>Agaricomycotina</taxon>
        <taxon>Agaricomycetes</taxon>
        <taxon>Agaricomycetidae</taxon>
        <taxon>Boletales</taxon>
        <taxon>Coniophorineae</taxon>
        <taxon>Coniophoraceae</taxon>
        <taxon>Coniophora</taxon>
    </lineage>
</organism>
<evidence type="ECO:0000256" key="7">
    <source>
        <dbReference type="ARBA" id="ARBA00023136"/>
    </source>
</evidence>
<evidence type="ECO:0000313" key="11">
    <source>
        <dbReference type="EMBL" id="EIW76322.1"/>
    </source>
</evidence>
<feature type="transmembrane region" description="Helical" evidence="10">
    <location>
        <begin position="149"/>
        <end position="173"/>
    </location>
</feature>
<evidence type="ECO:0000256" key="3">
    <source>
        <dbReference type="ARBA" id="ARBA00022507"/>
    </source>
</evidence>
<evidence type="ECO:0000256" key="5">
    <source>
        <dbReference type="ARBA" id="ARBA00022989"/>
    </source>
</evidence>
<dbReference type="PANTHER" id="PTHR28097">
    <property type="entry name" value="PHEROMONE A FACTOR RECEPTOR"/>
    <property type="match status" value="1"/>
</dbReference>
<feature type="transmembrane region" description="Helical" evidence="10">
    <location>
        <begin position="264"/>
        <end position="284"/>
    </location>
</feature>
<feature type="transmembrane region" description="Helical" evidence="10">
    <location>
        <begin position="108"/>
        <end position="129"/>
    </location>
</feature>
<reference evidence="12" key="1">
    <citation type="journal article" date="2012" name="Science">
        <title>The Paleozoic origin of enzymatic lignin decomposition reconstructed from 31 fungal genomes.</title>
        <authorList>
            <person name="Floudas D."/>
            <person name="Binder M."/>
            <person name="Riley R."/>
            <person name="Barry K."/>
            <person name="Blanchette R.A."/>
            <person name="Henrissat B."/>
            <person name="Martinez A.T."/>
            <person name="Otillar R."/>
            <person name="Spatafora J.W."/>
            <person name="Yadav J.S."/>
            <person name="Aerts A."/>
            <person name="Benoit I."/>
            <person name="Boyd A."/>
            <person name="Carlson A."/>
            <person name="Copeland A."/>
            <person name="Coutinho P.M."/>
            <person name="de Vries R.P."/>
            <person name="Ferreira P."/>
            <person name="Findley K."/>
            <person name="Foster B."/>
            <person name="Gaskell J."/>
            <person name="Glotzer D."/>
            <person name="Gorecki P."/>
            <person name="Heitman J."/>
            <person name="Hesse C."/>
            <person name="Hori C."/>
            <person name="Igarashi K."/>
            <person name="Jurgens J.A."/>
            <person name="Kallen N."/>
            <person name="Kersten P."/>
            <person name="Kohler A."/>
            <person name="Kuees U."/>
            <person name="Kumar T.K.A."/>
            <person name="Kuo A."/>
            <person name="LaButti K."/>
            <person name="Larrondo L.F."/>
            <person name="Lindquist E."/>
            <person name="Ling A."/>
            <person name="Lombard V."/>
            <person name="Lucas S."/>
            <person name="Lundell T."/>
            <person name="Martin R."/>
            <person name="McLaughlin D.J."/>
            <person name="Morgenstern I."/>
            <person name="Morin E."/>
            <person name="Murat C."/>
            <person name="Nagy L.G."/>
            <person name="Nolan M."/>
            <person name="Ohm R.A."/>
            <person name="Patyshakuliyeva A."/>
            <person name="Rokas A."/>
            <person name="Ruiz-Duenas F.J."/>
            <person name="Sabat G."/>
            <person name="Salamov A."/>
            <person name="Samejima M."/>
            <person name="Schmutz J."/>
            <person name="Slot J.C."/>
            <person name="St John F."/>
            <person name="Stenlid J."/>
            <person name="Sun H."/>
            <person name="Sun S."/>
            <person name="Syed K."/>
            <person name="Tsang A."/>
            <person name="Wiebenga A."/>
            <person name="Young D."/>
            <person name="Pisabarro A."/>
            <person name="Eastwood D.C."/>
            <person name="Martin F."/>
            <person name="Cullen D."/>
            <person name="Grigoriev I.V."/>
            <person name="Hibbett D.S."/>
        </authorList>
    </citation>
    <scope>NUCLEOTIDE SEQUENCE [LARGE SCALE GENOMIC DNA]</scope>
    <source>
        <strain evidence="12">RWD-64-598 SS2</strain>
    </source>
</reference>
<keyword evidence="9" id="KW-0807">Transducer</keyword>
<keyword evidence="3" id="KW-0589">Pheromone response</keyword>
<proteinExistence type="inferred from homology"/>
<evidence type="ECO:0000256" key="10">
    <source>
        <dbReference type="SAM" id="Phobius"/>
    </source>
</evidence>
<comment type="subcellular location">
    <subcellularLocation>
        <location evidence="1">Membrane</location>
        <topology evidence="1">Multi-pass membrane protein</topology>
    </subcellularLocation>
</comment>
<evidence type="ECO:0000256" key="1">
    <source>
        <dbReference type="ARBA" id="ARBA00004141"/>
    </source>
</evidence>
<evidence type="ECO:0000256" key="6">
    <source>
        <dbReference type="ARBA" id="ARBA00023040"/>
    </source>
</evidence>
<dbReference type="GO" id="GO:0000750">
    <property type="term" value="P:pheromone-dependent signal transduction involved in conjugation with cellular fusion"/>
    <property type="evidence" value="ECO:0007669"/>
    <property type="project" value="TreeGrafter"/>
</dbReference>
<feature type="transmembrane region" description="Helical" evidence="10">
    <location>
        <begin position="6"/>
        <end position="25"/>
    </location>
</feature>
<dbReference type="OrthoDB" id="2874149at2759"/>
<dbReference type="EMBL" id="JH711586">
    <property type="protein sequence ID" value="EIW76322.1"/>
    <property type="molecule type" value="Genomic_DNA"/>
</dbReference>
<protein>
    <submittedName>
        <fullName evidence="11">Fungal pheromone STE3G-protein-coupled receptor</fullName>
    </submittedName>
</protein>
<feature type="transmembrane region" description="Helical" evidence="10">
    <location>
        <begin position="204"/>
        <end position="227"/>
    </location>
</feature>
<evidence type="ECO:0000313" key="12">
    <source>
        <dbReference type="Proteomes" id="UP000053558"/>
    </source>
</evidence>
<dbReference type="GO" id="GO:0005886">
    <property type="term" value="C:plasma membrane"/>
    <property type="evidence" value="ECO:0007669"/>
    <property type="project" value="TreeGrafter"/>
</dbReference>
<keyword evidence="6" id="KW-0297">G-protein coupled receptor</keyword>
<evidence type="ECO:0000256" key="8">
    <source>
        <dbReference type="ARBA" id="ARBA00023170"/>
    </source>
</evidence>
<keyword evidence="4 10" id="KW-0812">Transmembrane</keyword>
<gene>
    <name evidence="11" type="ORF">CONPUDRAFT_130887</name>
</gene>
<evidence type="ECO:0000256" key="9">
    <source>
        <dbReference type="ARBA" id="ARBA00023224"/>
    </source>
</evidence>